<evidence type="ECO:0000259" key="1">
    <source>
        <dbReference type="PROSITE" id="PS50004"/>
    </source>
</evidence>
<dbReference type="InterPro" id="IPR000008">
    <property type="entry name" value="C2_dom"/>
</dbReference>
<keyword evidence="3" id="KW-1185">Reference proteome</keyword>
<dbReference type="PANTHER" id="PTHR47052:SF3">
    <property type="entry name" value="INGRESSION PROTEIN 1"/>
    <property type="match status" value="1"/>
</dbReference>
<dbReference type="PROSITE" id="PS50004">
    <property type="entry name" value="C2"/>
    <property type="match status" value="1"/>
</dbReference>
<protein>
    <recommendedName>
        <fullName evidence="1">C2 domain-containing protein</fullName>
    </recommendedName>
</protein>
<proteinExistence type="predicted"/>
<dbReference type="Pfam" id="PF00168">
    <property type="entry name" value="C2"/>
    <property type="match status" value="1"/>
</dbReference>
<dbReference type="PANTHER" id="PTHR47052">
    <property type="entry name" value="CONSERVED SERINE PROLINE-RICH PROTEIN (AFU_ORTHOLOGUE AFUA_2G01790)"/>
    <property type="match status" value="1"/>
</dbReference>
<dbReference type="Gene3D" id="2.60.40.150">
    <property type="entry name" value="C2 domain"/>
    <property type="match status" value="1"/>
</dbReference>
<feature type="domain" description="C2" evidence="1">
    <location>
        <begin position="1"/>
        <end position="103"/>
    </location>
</feature>
<sequence length="217" mass="24127">MALCPGVVSVTIEFAEGLRDRDFIFRQSPYAIVSVGAQTYRTQTASRGGTNPVWNETFQFNICNENDLLVELKDSEVGRDPNLGSASINLMRVRQFGQDRQQVPVMSQRNMEQYGLISVSLSFQPDMYGSQQPMYGGGMQQPVYGGGMQQPMYGGGMQQPMYGGGMGGMGMGMQGGIGMQQQVMVAEEFGGLPRHHHHHHHHRGDVEVVVIEREQYY</sequence>
<evidence type="ECO:0000313" key="2">
    <source>
        <dbReference type="EMBL" id="GLC51846.1"/>
    </source>
</evidence>
<dbReference type="EMBL" id="BRXU01000005">
    <property type="protein sequence ID" value="GLC51846.1"/>
    <property type="molecule type" value="Genomic_DNA"/>
</dbReference>
<dbReference type="CDD" id="cd00030">
    <property type="entry name" value="C2"/>
    <property type="match status" value="1"/>
</dbReference>
<comment type="caution">
    <text evidence="2">The sequence shown here is derived from an EMBL/GenBank/DDBJ whole genome shotgun (WGS) entry which is preliminary data.</text>
</comment>
<organism evidence="2 3">
    <name type="scientific">Pleodorina starrii</name>
    <dbReference type="NCBI Taxonomy" id="330485"/>
    <lineage>
        <taxon>Eukaryota</taxon>
        <taxon>Viridiplantae</taxon>
        <taxon>Chlorophyta</taxon>
        <taxon>core chlorophytes</taxon>
        <taxon>Chlorophyceae</taxon>
        <taxon>CS clade</taxon>
        <taxon>Chlamydomonadales</taxon>
        <taxon>Volvocaceae</taxon>
        <taxon>Pleodorina</taxon>
    </lineage>
</organism>
<reference evidence="2 3" key="1">
    <citation type="journal article" date="2023" name="Commun. Biol.">
        <title>Reorganization of the ancestral sex-determining regions during the evolution of trioecy in Pleodorina starrii.</title>
        <authorList>
            <person name="Takahashi K."/>
            <person name="Suzuki S."/>
            <person name="Kawai-Toyooka H."/>
            <person name="Yamamoto K."/>
            <person name="Hamaji T."/>
            <person name="Ootsuki R."/>
            <person name="Yamaguchi H."/>
            <person name="Kawachi M."/>
            <person name="Higashiyama T."/>
            <person name="Nozaki H."/>
        </authorList>
    </citation>
    <scope>NUCLEOTIDE SEQUENCE [LARGE SCALE GENOMIC DNA]</scope>
    <source>
        <strain evidence="2 3">NIES-4479</strain>
    </source>
</reference>
<dbReference type="SUPFAM" id="SSF49562">
    <property type="entry name" value="C2 domain (Calcium/lipid-binding domain, CaLB)"/>
    <property type="match status" value="1"/>
</dbReference>
<accession>A0A9W6BHY8</accession>
<name>A0A9W6BHY8_9CHLO</name>
<dbReference type="SMART" id="SM00239">
    <property type="entry name" value="C2"/>
    <property type="match status" value="1"/>
</dbReference>
<dbReference type="InterPro" id="IPR035892">
    <property type="entry name" value="C2_domain_sf"/>
</dbReference>
<gene>
    <name evidence="2" type="primary">PLEST003553</name>
    <name evidence="2" type="ORF">PLESTB_000554900</name>
</gene>
<dbReference type="AlphaFoldDB" id="A0A9W6BHY8"/>
<dbReference type="Proteomes" id="UP001165080">
    <property type="component" value="Unassembled WGS sequence"/>
</dbReference>
<dbReference type="InterPro" id="IPR052981">
    <property type="entry name" value="Ingression_C2_domain"/>
</dbReference>
<evidence type="ECO:0000313" key="3">
    <source>
        <dbReference type="Proteomes" id="UP001165080"/>
    </source>
</evidence>